<protein>
    <submittedName>
        <fullName evidence="1">Uncharacterized protein</fullName>
    </submittedName>
</protein>
<evidence type="ECO:0000313" key="2">
    <source>
        <dbReference type="Proteomes" id="UP000018895"/>
    </source>
</evidence>
<dbReference type="OrthoDB" id="2112617at2"/>
<organism evidence="1 2">
    <name type="scientific">Halalkalibacter hemicellulosilyticusJCM 9152</name>
    <dbReference type="NCBI Taxonomy" id="1236971"/>
    <lineage>
        <taxon>Bacteria</taxon>
        <taxon>Bacillati</taxon>
        <taxon>Bacillota</taxon>
        <taxon>Bacilli</taxon>
        <taxon>Bacillales</taxon>
        <taxon>Bacillaceae</taxon>
        <taxon>Halalkalibacter</taxon>
    </lineage>
</organism>
<dbReference type="EMBL" id="BAUU01000055">
    <property type="protein sequence ID" value="GAE32832.1"/>
    <property type="molecule type" value="Genomic_DNA"/>
</dbReference>
<accession>W4QLQ3</accession>
<dbReference type="RefSeq" id="WP_035347393.1">
    <property type="nucleotide sequence ID" value="NZ_BAUU01000055.1"/>
</dbReference>
<evidence type="ECO:0000313" key="1">
    <source>
        <dbReference type="EMBL" id="GAE32832.1"/>
    </source>
</evidence>
<comment type="caution">
    <text evidence="1">The sequence shown here is derived from an EMBL/GenBank/DDBJ whole genome shotgun (WGS) entry which is preliminary data.</text>
</comment>
<name>W4QLQ3_9BACI</name>
<keyword evidence="2" id="KW-1185">Reference proteome</keyword>
<sequence length="100" mass="11285">MGLFGGKSEEGKQSKQDKQIAKFMDKYQLEDLDEKDLAVLSRVANDLAGNGLFKAGMALSFAKAEEQAKVTYLSAIVEQNWMMIRQLSRLNKNIEELKNK</sequence>
<gene>
    <name evidence="1" type="ORF">JCM9152_4415</name>
</gene>
<reference evidence="1" key="1">
    <citation type="journal article" date="2014" name="Genome Announc.">
        <title>Draft Genome Sequences of Three Alkaliphilic Bacillus Strains, Bacillus wakoensis JCM 9140T, Bacillus akibai JCM 9157T, and Bacillus hemicellulosilyticus JCM 9152T.</title>
        <authorList>
            <person name="Yuki M."/>
            <person name="Oshima K."/>
            <person name="Suda W."/>
            <person name="Oshida Y."/>
            <person name="Kitamura K."/>
            <person name="Iida T."/>
            <person name="Hattori M."/>
            <person name="Ohkuma M."/>
        </authorList>
    </citation>
    <scope>NUCLEOTIDE SEQUENCE [LARGE SCALE GENOMIC DNA]</scope>
    <source>
        <strain evidence="1">JCM 9152</strain>
    </source>
</reference>
<dbReference type="AlphaFoldDB" id="W4QLQ3"/>
<proteinExistence type="predicted"/>
<dbReference type="Proteomes" id="UP000018895">
    <property type="component" value="Unassembled WGS sequence"/>
</dbReference>